<sequence>MDENPPAKIRLTMPTKAVLDLLLSAVDDDPPWGYRICEESGLGPGTVYPILERLEQARWIAGTWEADAPPDRPKRRTYQISDLGSRAYRAALAKATRPTARLRWGLRPGEAR</sequence>
<evidence type="ECO:0000313" key="2">
    <source>
        <dbReference type="EMBL" id="THV42254.1"/>
    </source>
</evidence>
<protein>
    <submittedName>
        <fullName evidence="2">PadR family transcriptional regulator</fullName>
    </submittedName>
</protein>
<dbReference type="Gene3D" id="1.10.10.10">
    <property type="entry name" value="Winged helix-like DNA-binding domain superfamily/Winged helix DNA-binding domain"/>
    <property type="match status" value="1"/>
</dbReference>
<evidence type="ECO:0000313" key="3">
    <source>
        <dbReference type="Proteomes" id="UP000308760"/>
    </source>
</evidence>
<reference evidence="2 3" key="2">
    <citation type="submission" date="2019-05" db="EMBL/GenBank/DDBJ databases">
        <title>Glycomyces buryatensis sp. nov.</title>
        <authorList>
            <person name="Nikitina E."/>
        </authorList>
    </citation>
    <scope>NUCLEOTIDE SEQUENCE [LARGE SCALE GENOMIC DNA]</scope>
    <source>
        <strain evidence="2 3">18</strain>
    </source>
</reference>
<dbReference type="AlphaFoldDB" id="A0A4S8QNF7"/>
<accession>A0A4S8QNF7</accession>
<proteinExistence type="predicted"/>
<dbReference type="InterPro" id="IPR036390">
    <property type="entry name" value="WH_DNA-bd_sf"/>
</dbReference>
<comment type="caution">
    <text evidence="2">The sequence shown here is derived from an EMBL/GenBank/DDBJ whole genome shotgun (WGS) entry which is preliminary data.</text>
</comment>
<feature type="domain" description="Transcription regulator PadR N-terminal" evidence="1">
    <location>
        <begin position="23"/>
        <end position="89"/>
    </location>
</feature>
<dbReference type="RefSeq" id="WP_136533884.1">
    <property type="nucleotide sequence ID" value="NZ_STGY01000027.1"/>
</dbReference>
<dbReference type="EMBL" id="STGY01000027">
    <property type="protein sequence ID" value="THV42254.1"/>
    <property type="molecule type" value="Genomic_DNA"/>
</dbReference>
<dbReference type="Pfam" id="PF03551">
    <property type="entry name" value="PadR"/>
    <property type="match status" value="1"/>
</dbReference>
<dbReference type="Proteomes" id="UP000308760">
    <property type="component" value="Unassembled WGS sequence"/>
</dbReference>
<dbReference type="InterPro" id="IPR005149">
    <property type="entry name" value="Tscrpt_reg_PadR_N"/>
</dbReference>
<organism evidence="2 3">
    <name type="scientific">Glycomyces buryatensis</name>
    <dbReference type="NCBI Taxonomy" id="2570927"/>
    <lineage>
        <taxon>Bacteria</taxon>
        <taxon>Bacillati</taxon>
        <taxon>Actinomycetota</taxon>
        <taxon>Actinomycetes</taxon>
        <taxon>Glycomycetales</taxon>
        <taxon>Glycomycetaceae</taxon>
        <taxon>Glycomyces</taxon>
    </lineage>
</organism>
<dbReference type="InterPro" id="IPR036388">
    <property type="entry name" value="WH-like_DNA-bd_sf"/>
</dbReference>
<keyword evidence="3" id="KW-1185">Reference proteome</keyword>
<evidence type="ECO:0000259" key="1">
    <source>
        <dbReference type="Pfam" id="PF03551"/>
    </source>
</evidence>
<gene>
    <name evidence="2" type="ORF">FAB82_07265</name>
</gene>
<dbReference type="SUPFAM" id="SSF46785">
    <property type="entry name" value="Winged helix' DNA-binding domain"/>
    <property type="match status" value="1"/>
</dbReference>
<reference evidence="3" key="1">
    <citation type="submission" date="2019-04" db="EMBL/GenBank/DDBJ databases">
        <title>Nocardioides xinjiangensis sp. nov.</title>
        <authorList>
            <person name="Liu S."/>
        </authorList>
    </citation>
    <scope>NUCLEOTIDE SEQUENCE [LARGE SCALE GENOMIC DNA]</scope>
    <source>
        <strain evidence="3">18</strain>
    </source>
</reference>
<dbReference type="OrthoDB" id="122286at2"/>
<name>A0A4S8QNF7_9ACTN</name>